<organism evidence="2 3">
    <name type="scientific">Sediminibacterium roseum</name>
    <dbReference type="NCBI Taxonomy" id="1978412"/>
    <lineage>
        <taxon>Bacteria</taxon>
        <taxon>Pseudomonadati</taxon>
        <taxon>Bacteroidota</taxon>
        <taxon>Chitinophagia</taxon>
        <taxon>Chitinophagales</taxon>
        <taxon>Chitinophagaceae</taxon>
        <taxon>Sediminibacterium</taxon>
    </lineage>
</organism>
<sequence>MNLYPPINNFFEKTGDQANFFKSFVRNTFKGSFEWSEFIRQCYVVGYKSFGIVAITGFVIGFVFTLQSLPTLKDFGAQSYVPGMVCISVIREIGPVITGLICAGKIASSIGAELGSMNVTEQIDAMEISGANPVQYLVVTRILACTLMIPLLTMWADLLALVGGYVGMNSAGSMSLSLYYKKAIETLYFSDFFPAVIKTIFFGLAIGFIGCYKGYHSNKGTESVGLAANSAVVAASIWIIVLDAIAVQITSAFVYN</sequence>
<feature type="transmembrane region" description="Helical" evidence="1">
    <location>
        <begin position="162"/>
        <end position="180"/>
    </location>
</feature>
<dbReference type="InterPro" id="IPR003453">
    <property type="entry name" value="ABC_MlaE_roteobac"/>
</dbReference>
<evidence type="ECO:0000313" key="2">
    <source>
        <dbReference type="EMBL" id="NCI50548.1"/>
    </source>
</evidence>
<comment type="caution">
    <text evidence="1">Lacks conserved residue(s) required for the propagation of feature annotation.</text>
</comment>
<comment type="caution">
    <text evidence="2">The sequence shown here is derived from an EMBL/GenBank/DDBJ whole genome shotgun (WGS) entry which is preliminary data.</text>
</comment>
<evidence type="ECO:0000313" key="3">
    <source>
        <dbReference type="Proteomes" id="UP000753802"/>
    </source>
</evidence>
<evidence type="ECO:0000256" key="1">
    <source>
        <dbReference type="RuleBase" id="RU362044"/>
    </source>
</evidence>
<proteinExistence type="inferred from homology"/>
<dbReference type="Pfam" id="PF02405">
    <property type="entry name" value="MlaE"/>
    <property type="match status" value="1"/>
</dbReference>
<dbReference type="PANTHER" id="PTHR30188">
    <property type="entry name" value="ABC TRANSPORTER PERMEASE PROTEIN-RELATED"/>
    <property type="match status" value="1"/>
</dbReference>
<feature type="transmembrane region" description="Helical" evidence="1">
    <location>
        <begin position="192"/>
        <end position="215"/>
    </location>
</feature>
<keyword evidence="1" id="KW-1133">Transmembrane helix</keyword>
<dbReference type="NCBIfam" id="TIGR00056">
    <property type="entry name" value="MlaE family lipid ABC transporter permease subunit"/>
    <property type="match status" value="1"/>
</dbReference>
<keyword evidence="1" id="KW-0812">Transmembrane</keyword>
<dbReference type="RefSeq" id="WP_161818867.1">
    <property type="nucleotide sequence ID" value="NZ_JAACJS010000015.1"/>
</dbReference>
<reference evidence="2 3" key="1">
    <citation type="submission" date="2020-01" db="EMBL/GenBank/DDBJ databases">
        <title>Genome analysis.</title>
        <authorList>
            <person name="Wu S."/>
            <person name="Wang G."/>
        </authorList>
    </citation>
    <scope>NUCLEOTIDE SEQUENCE [LARGE SCALE GENOMIC DNA]</scope>
    <source>
        <strain evidence="2 3">SYL130</strain>
    </source>
</reference>
<accession>A0ABW9ZWX7</accession>
<comment type="similarity">
    <text evidence="1">Belongs to the MlaE permease family.</text>
</comment>
<gene>
    <name evidence="2" type="ORF">GWC95_11480</name>
</gene>
<name>A0ABW9ZWX7_9BACT</name>
<dbReference type="Proteomes" id="UP000753802">
    <property type="component" value="Unassembled WGS sequence"/>
</dbReference>
<feature type="transmembrane region" description="Helical" evidence="1">
    <location>
        <begin position="235"/>
        <end position="255"/>
    </location>
</feature>
<protein>
    <submittedName>
        <fullName evidence="2">ABC transporter permease</fullName>
    </submittedName>
</protein>
<dbReference type="EMBL" id="JAACJS010000015">
    <property type="protein sequence ID" value="NCI50548.1"/>
    <property type="molecule type" value="Genomic_DNA"/>
</dbReference>
<keyword evidence="1" id="KW-0472">Membrane</keyword>
<dbReference type="InterPro" id="IPR030802">
    <property type="entry name" value="Permease_MalE"/>
</dbReference>
<keyword evidence="3" id="KW-1185">Reference proteome</keyword>
<feature type="transmembrane region" description="Helical" evidence="1">
    <location>
        <begin position="45"/>
        <end position="66"/>
    </location>
</feature>